<dbReference type="GO" id="GO:0030170">
    <property type="term" value="F:pyridoxal phosphate binding"/>
    <property type="evidence" value="ECO:0007669"/>
    <property type="project" value="UniProtKB-UniRule"/>
</dbReference>
<dbReference type="SUPFAM" id="SSF51419">
    <property type="entry name" value="PLP-binding barrel"/>
    <property type="match status" value="1"/>
</dbReference>
<feature type="binding site" evidence="6">
    <location>
        <position position="360"/>
    </location>
    <ligand>
        <name>substrate</name>
    </ligand>
</feature>
<dbReference type="PANTHER" id="PTHR43727">
    <property type="entry name" value="DIAMINOPIMELATE DECARBOXYLASE"/>
    <property type="match status" value="1"/>
</dbReference>
<keyword evidence="13" id="KW-1185">Reference proteome</keyword>
<feature type="binding site" evidence="6">
    <location>
        <position position="392"/>
    </location>
    <ligand>
        <name>substrate</name>
    </ligand>
</feature>
<comment type="subunit">
    <text evidence="6">Homodimer.</text>
</comment>
<feature type="region of interest" description="Disordered" evidence="10">
    <location>
        <begin position="460"/>
        <end position="493"/>
    </location>
</feature>
<proteinExistence type="inferred from homology"/>
<dbReference type="EC" id="4.1.1.20" evidence="6 7"/>
<sequence length="493" mass="51329">MTANPLAPSWLVVPDDANELAPAVWPSNATRAAGGELTLGGVTASALTAQFGTPLYVVDEADARARARDLRDAFDREFARIGTDVTIYYAGKAFLCAAVAEWMTGEGLAVDVCSAGEFAVALAAGVDPARIGYHGNNKSLAEIDNAVENGVGAIVIDSPVEVERVAAAARRHGRVQKVRLRVNSGVHAHTHDFLATAHEDQKFGITLDDAPTLVSSIRSHASLEFLGLHCHIGSQIFGADGFSESAARLLAVHAELRAGGEIAELNLGGGFGIAYTTADDPTAIAVLARQLADIVAAECARLQIPVPHLAFEPGRVIIGPSAVTLYEVGTVKPVSVGLDDGSSAVRTYVSVDGGMSDNARPALYGADYSVRIANRVTDARAALIRVAGKHCESGDIVVYADYLPGDVQPGDTLAVPATGAYCWSLSSNYNYLGRPAVVAVNDGAARVIVRGETIDDLLARDPGIGRGTRKAQTAGDHDTNNTAASSPDSQKAS</sequence>
<feature type="binding site" evidence="6">
    <location>
        <position position="315"/>
    </location>
    <ligand>
        <name>substrate</name>
    </ligand>
</feature>
<evidence type="ECO:0000256" key="4">
    <source>
        <dbReference type="ARBA" id="ARBA00023154"/>
    </source>
</evidence>
<comment type="similarity">
    <text evidence="6">Belongs to the Orn/Lys/Arg decarboxylase class-II family. LysA subfamily.</text>
</comment>
<dbReference type="PROSITE" id="PS00878">
    <property type="entry name" value="ODR_DC_2_1"/>
    <property type="match status" value="1"/>
</dbReference>
<feature type="active site" description="Proton donor" evidence="8">
    <location>
        <position position="391"/>
    </location>
</feature>
<dbReference type="InterPro" id="IPR009006">
    <property type="entry name" value="Ala_racemase/Decarboxylase_C"/>
</dbReference>
<feature type="binding site" evidence="6">
    <location>
        <position position="421"/>
    </location>
    <ligand>
        <name>pyridoxal 5'-phosphate</name>
        <dbReference type="ChEBI" id="CHEBI:597326"/>
    </ligand>
</feature>
<evidence type="ECO:0000256" key="2">
    <source>
        <dbReference type="ARBA" id="ARBA00022793"/>
    </source>
</evidence>
<evidence type="ECO:0000256" key="9">
    <source>
        <dbReference type="RuleBase" id="RU003738"/>
    </source>
</evidence>
<keyword evidence="3 6" id="KW-0663">Pyridoxal phosphate</keyword>
<dbReference type="Gene3D" id="2.40.37.10">
    <property type="entry name" value="Lyase, Ornithine Decarboxylase, Chain A, domain 1"/>
    <property type="match status" value="1"/>
</dbReference>
<keyword evidence="5 6" id="KW-0456">Lyase</keyword>
<evidence type="ECO:0000256" key="8">
    <source>
        <dbReference type="PIRSR" id="PIRSR600183-50"/>
    </source>
</evidence>
<dbReference type="InterPro" id="IPR022644">
    <property type="entry name" value="De-COase2_N"/>
</dbReference>
<evidence type="ECO:0000256" key="1">
    <source>
        <dbReference type="ARBA" id="ARBA00001933"/>
    </source>
</evidence>
<evidence type="ECO:0000256" key="6">
    <source>
        <dbReference type="HAMAP-Rule" id="MF_02120"/>
    </source>
</evidence>
<evidence type="ECO:0000256" key="5">
    <source>
        <dbReference type="ARBA" id="ARBA00023239"/>
    </source>
</evidence>
<feature type="domain" description="Orn/DAP/Arg decarboxylase 2 N-terminal" evidence="11">
    <location>
        <begin position="75"/>
        <end position="318"/>
    </location>
</feature>
<dbReference type="SUPFAM" id="SSF50621">
    <property type="entry name" value="Alanine racemase C-terminal domain-like"/>
    <property type="match status" value="1"/>
</dbReference>
<dbReference type="GO" id="GO:0009089">
    <property type="term" value="P:lysine biosynthetic process via diaminopimelate"/>
    <property type="evidence" value="ECO:0007669"/>
    <property type="project" value="UniProtKB-UniRule"/>
</dbReference>
<comment type="function">
    <text evidence="6">Specifically catalyzes the decarboxylation of meso-diaminopimelate (meso-DAP) to L-lysine.</text>
</comment>
<dbReference type="PRINTS" id="PR01181">
    <property type="entry name" value="DAPDCRBXLASE"/>
</dbReference>
<comment type="catalytic activity">
    <reaction evidence="6 9">
        <text>meso-2,6-diaminopimelate + H(+) = L-lysine + CO2</text>
        <dbReference type="Rhea" id="RHEA:15101"/>
        <dbReference type="ChEBI" id="CHEBI:15378"/>
        <dbReference type="ChEBI" id="CHEBI:16526"/>
        <dbReference type="ChEBI" id="CHEBI:32551"/>
        <dbReference type="ChEBI" id="CHEBI:57791"/>
        <dbReference type="EC" id="4.1.1.20"/>
    </reaction>
</comment>
<comment type="caution">
    <text evidence="12">The sequence shown here is derived from an EMBL/GenBank/DDBJ whole genome shotgun (WGS) entry which is preliminary data.</text>
</comment>
<dbReference type="AlphaFoldDB" id="A0A917EWL6"/>
<dbReference type="EMBL" id="BMGP01000003">
    <property type="protein sequence ID" value="GGF25743.1"/>
    <property type="molecule type" value="Genomic_DNA"/>
</dbReference>
<dbReference type="InterPro" id="IPR022653">
    <property type="entry name" value="De-COase2_pyr-phos_BS"/>
</dbReference>
<dbReference type="Pfam" id="PF02784">
    <property type="entry name" value="Orn_Arg_deC_N"/>
    <property type="match status" value="1"/>
</dbReference>
<evidence type="ECO:0000259" key="11">
    <source>
        <dbReference type="Pfam" id="PF02784"/>
    </source>
</evidence>
<dbReference type="Gene3D" id="3.20.20.10">
    <property type="entry name" value="Alanine racemase"/>
    <property type="match status" value="1"/>
</dbReference>
<evidence type="ECO:0000256" key="7">
    <source>
        <dbReference type="NCBIfam" id="TIGR01048"/>
    </source>
</evidence>
<name>A0A917EWL6_9MICO</name>
<dbReference type="InterPro" id="IPR029066">
    <property type="entry name" value="PLP-binding_barrel"/>
</dbReference>
<feature type="modified residue" description="N6-(pyridoxal phosphate)lysine" evidence="6 8">
    <location>
        <position position="92"/>
    </location>
</feature>
<evidence type="ECO:0000256" key="10">
    <source>
        <dbReference type="SAM" id="MobiDB-lite"/>
    </source>
</evidence>
<gene>
    <name evidence="6 12" type="primary">lysA</name>
    <name evidence="12" type="ORF">GCM10011399_19010</name>
</gene>
<dbReference type="PRINTS" id="PR01179">
    <property type="entry name" value="ODADCRBXLASE"/>
</dbReference>
<dbReference type="PANTHER" id="PTHR43727:SF2">
    <property type="entry name" value="GROUP IV DECARBOXYLASE"/>
    <property type="match status" value="1"/>
</dbReference>
<feature type="binding site" evidence="6">
    <location>
        <position position="364"/>
    </location>
    <ligand>
        <name>substrate</name>
    </ligand>
</feature>
<feature type="binding site" evidence="6">
    <location>
        <position position="270"/>
    </location>
    <ligand>
        <name>pyridoxal 5'-phosphate</name>
        <dbReference type="ChEBI" id="CHEBI:597326"/>
    </ligand>
</feature>
<dbReference type="Proteomes" id="UP000598775">
    <property type="component" value="Unassembled WGS sequence"/>
</dbReference>
<accession>A0A917EWL6</accession>
<feature type="binding site" evidence="6">
    <location>
        <position position="421"/>
    </location>
    <ligand>
        <name>substrate</name>
    </ligand>
</feature>
<comment type="cofactor">
    <cofactor evidence="1 6 8 9">
        <name>pyridoxal 5'-phosphate</name>
        <dbReference type="ChEBI" id="CHEBI:597326"/>
    </cofactor>
</comment>
<comment type="pathway">
    <text evidence="6 9">Amino-acid biosynthesis; L-lysine biosynthesis via DAP pathway; L-lysine from DL-2,6-diaminopimelate: step 1/1.</text>
</comment>
<evidence type="ECO:0000256" key="3">
    <source>
        <dbReference type="ARBA" id="ARBA00022898"/>
    </source>
</evidence>
<protein>
    <recommendedName>
        <fullName evidence="6 7">Diaminopimelate decarboxylase</fullName>
        <shortName evidence="6">DAP decarboxylase</shortName>
        <shortName evidence="6">DAPDC</shortName>
        <ecNumber evidence="6 7">4.1.1.20</ecNumber>
    </recommendedName>
</protein>
<dbReference type="FunFam" id="3.20.20.10:FF:000003">
    <property type="entry name" value="Diaminopimelate decarboxylase"/>
    <property type="match status" value="1"/>
</dbReference>
<reference evidence="12 13" key="1">
    <citation type="journal article" date="2014" name="Int. J. Syst. Evol. Microbiol.">
        <title>Complete genome sequence of Corynebacterium casei LMG S-19264T (=DSM 44701T), isolated from a smear-ripened cheese.</title>
        <authorList>
            <consortium name="US DOE Joint Genome Institute (JGI-PGF)"/>
            <person name="Walter F."/>
            <person name="Albersmeier A."/>
            <person name="Kalinowski J."/>
            <person name="Ruckert C."/>
        </authorList>
    </citation>
    <scope>NUCLEOTIDE SEQUENCE [LARGE SCALE GENOMIC DNA]</scope>
    <source>
        <strain evidence="12 13">CGMCC 1.12976</strain>
    </source>
</reference>
<keyword evidence="4 6" id="KW-0457">Lysine biosynthesis</keyword>
<dbReference type="GO" id="GO:0008836">
    <property type="term" value="F:diaminopimelate decarboxylase activity"/>
    <property type="evidence" value="ECO:0007669"/>
    <property type="project" value="UniProtKB-UniRule"/>
</dbReference>
<dbReference type="InterPro" id="IPR002986">
    <property type="entry name" value="DAP_deCOOHase_LysA"/>
</dbReference>
<dbReference type="InterPro" id="IPR000183">
    <property type="entry name" value="Orn/DAP/Arg_de-COase"/>
</dbReference>
<dbReference type="NCBIfam" id="TIGR01048">
    <property type="entry name" value="lysA"/>
    <property type="match status" value="1"/>
</dbReference>
<dbReference type="RefSeq" id="WP_188677344.1">
    <property type="nucleotide sequence ID" value="NZ_BMGP01000003.1"/>
</dbReference>
<organism evidence="12 13">
    <name type="scientific">Subtercola lobariae</name>
    <dbReference type="NCBI Taxonomy" id="1588641"/>
    <lineage>
        <taxon>Bacteria</taxon>
        <taxon>Bacillati</taxon>
        <taxon>Actinomycetota</taxon>
        <taxon>Actinomycetes</taxon>
        <taxon>Micrococcales</taxon>
        <taxon>Microbacteriaceae</taxon>
        <taxon>Subtercola</taxon>
    </lineage>
</organism>
<evidence type="ECO:0000313" key="13">
    <source>
        <dbReference type="Proteomes" id="UP000598775"/>
    </source>
</evidence>
<feature type="compositionally biased region" description="Polar residues" evidence="10">
    <location>
        <begin position="480"/>
        <end position="493"/>
    </location>
</feature>
<evidence type="ECO:0000313" key="12">
    <source>
        <dbReference type="EMBL" id="GGF25743.1"/>
    </source>
</evidence>
<dbReference type="CDD" id="cd06828">
    <property type="entry name" value="PLPDE_III_DapDC"/>
    <property type="match status" value="1"/>
</dbReference>
<dbReference type="HAMAP" id="MF_02120">
    <property type="entry name" value="LysA"/>
    <property type="match status" value="1"/>
</dbReference>
<feature type="binding site" evidence="6">
    <location>
        <begin position="312"/>
        <end position="315"/>
    </location>
    <ligand>
        <name>pyridoxal 5'-phosphate</name>
        <dbReference type="ChEBI" id="CHEBI:597326"/>
    </ligand>
</feature>
<keyword evidence="2 6" id="KW-0210">Decarboxylase</keyword>
<keyword evidence="6" id="KW-0028">Amino-acid biosynthesis</keyword>